<feature type="compositionally biased region" description="Low complexity" evidence="2">
    <location>
        <begin position="127"/>
        <end position="145"/>
    </location>
</feature>
<sequence>MFGRFFKNKEDGSKSGPPGHRGSHPGGSAAAGSGGSQEAPMGGGFFNLPPPVAKGPGSTYAAPPTGAPGASSTSSYPPHQSGGAAAAPPAAYRPSQPYGGAAPSYGNSAPAAPSGGLDMFGGMSIKASGSGPSGYSNPSPAAPTYGGYGGTAPPHQGMPDLPAAPTTGGLFSGLDLAGGSSTAPSFSADEEITRPVIERKKSNTSTASRSSGTYNYMDVANSSAGVEAPQRTSITRPAGVSKVVKKKKTKSFRPGFGRQLSDESIAALQRGDLNEEELMQQHQQAEEAEAAKPPRMATNPTDLAHLLPTVGKSGSKAGGSILGGLTVHSTTSSTASSTSGILTGLTVHDSTATSTSSSPRASVKEDPSPSDGGILSGLNVRGRAANDNDDASTSVVLPTSSRETPAPAVKEPPQPEKPAGPLTPEERLLGTLRDFHASAVNFRNNNLKQNEEENRILEHKIQLAKQLTQYEIDLRDIESQQQQACEVEDFEKADALNATINSIKHCITLTESDVRKVDSELSAFLKAKEKAFANQLRSTRGTLKELEKFREDQESERSALREEFQNYEVDETAQLQFEAERIETEMHHVSVNMNHLMEEKTEIETTIEDQCRAEVTLRDELLTEKSGVEEEIRELERQLKLKLDKKAEIEESIQKAERDIDVVRNRYSRQLKRIAEREEGIYKTKREVEDDAESLKEEKKLFTEKIQDYEARIAGFGKRVTAVKKEMRAAVLLANVLEAQESRRDQTIVRKKQQAAELSALADAAAIAEQSFVMLTKQHDELEKSLAIHRNAIASAESLIPRLEQEKKMAASQRNFKEAARISKDIKALEKDQATAEEMVEVVEMELQDLKERISKRETEFEEKKEEQKKVEKQLELNSLQELWKEAKFLRKSIRQIEKLKSEGLAAADGIDFRASALLLVQAEFDACMVQVDILEKKYDVSDPAQEEEEVEDDESDNESLDEETMGRLTDVGLQSTAADGDADGDAVNGDADASDGIAAKLAELEVLIEKATENEDYELAAKLDEKIETLKRRQQSVLALSARDPTIGSAGDVEDEDEDVEEEPVKAIETVAQTSVQVEAHNDNGHSAEEIEDELRLLQARITMLEADIERATENEDYETAASLDEEMAQLREEEDELKSLLSNASTVPARTNSTTPSLFSGLGVKTEASEQTNMFAGLQVGASEPVSEAPQPEASSADIFGGLQFSSSTESAATKVASPKAVASLRSGSVGSGPNSPRRKSSGNMFGGLQMSSNSPRPSITSQEAPVETSMFAGLSVSEVSAETEVTEAVEPADVPVESESEGYASAEEESVEQSASADSLSMFAGLAVGGESSSVTSSSMEVSQSMFDGLALGGESSSVEASQSMFDGLALGGDSSPVETSSQSMVEGLAVNSSTDIEESTTVVDGVTVETEVVTTVSEIVEATEVSVTTETTTTTTAVSDDLFGGLLVTSAPVPADSGAAQ</sequence>
<dbReference type="EMBL" id="SPLM01000109">
    <property type="protein sequence ID" value="TMW59721.1"/>
    <property type="molecule type" value="Genomic_DNA"/>
</dbReference>
<organism evidence="4 5">
    <name type="scientific">Pythium oligandrum</name>
    <name type="common">Mycoparasitic fungus</name>
    <dbReference type="NCBI Taxonomy" id="41045"/>
    <lineage>
        <taxon>Eukaryota</taxon>
        <taxon>Sar</taxon>
        <taxon>Stramenopiles</taxon>
        <taxon>Oomycota</taxon>
        <taxon>Peronosporomycetes</taxon>
        <taxon>Pythiales</taxon>
        <taxon>Pythiaceae</taxon>
        <taxon>Pythium</taxon>
    </lineage>
</organism>
<feature type="compositionally biased region" description="Acidic residues" evidence="2">
    <location>
        <begin position="1053"/>
        <end position="1063"/>
    </location>
</feature>
<dbReference type="InterPro" id="IPR001943">
    <property type="entry name" value="UVR_dom"/>
</dbReference>
<feature type="coiled-coil region" evidence="1">
    <location>
        <begin position="447"/>
        <end position="480"/>
    </location>
</feature>
<dbReference type="GO" id="GO:0005815">
    <property type="term" value="C:microtubule organizing center"/>
    <property type="evidence" value="ECO:0007669"/>
    <property type="project" value="TreeGrafter"/>
</dbReference>
<protein>
    <recommendedName>
        <fullName evidence="3">UVR domain-containing protein</fullName>
    </recommendedName>
</protein>
<gene>
    <name evidence="4" type="ORF">Poli38472_004790</name>
</gene>
<feature type="compositionally biased region" description="Polar residues" evidence="2">
    <location>
        <begin position="203"/>
        <end position="235"/>
    </location>
</feature>
<feature type="compositionally biased region" description="Low complexity" evidence="2">
    <location>
        <begin position="1278"/>
        <end position="1298"/>
    </location>
</feature>
<feature type="domain" description="UVR" evidence="3">
    <location>
        <begin position="1100"/>
        <end position="1135"/>
    </location>
</feature>
<feature type="region of interest" description="Disordered" evidence="2">
    <location>
        <begin position="941"/>
        <end position="964"/>
    </location>
</feature>
<evidence type="ECO:0000313" key="4">
    <source>
        <dbReference type="EMBL" id="TMW59721.1"/>
    </source>
</evidence>
<dbReference type="PROSITE" id="PS50151">
    <property type="entry name" value="UVR"/>
    <property type="match status" value="3"/>
</dbReference>
<feature type="compositionally biased region" description="Acidic residues" evidence="2">
    <location>
        <begin position="1299"/>
        <end position="1314"/>
    </location>
</feature>
<keyword evidence="5" id="KW-1185">Reference proteome</keyword>
<dbReference type="Proteomes" id="UP000794436">
    <property type="component" value="Unassembled WGS sequence"/>
</dbReference>
<evidence type="ECO:0000313" key="5">
    <source>
        <dbReference type="Proteomes" id="UP000794436"/>
    </source>
</evidence>
<accession>A0A8K1CAH9</accession>
<feature type="region of interest" description="Disordered" evidence="2">
    <location>
        <begin position="1"/>
        <end position="423"/>
    </location>
</feature>
<feature type="compositionally biased region" description="Low complexity" evidence="2">
    <location>
        <begin position="329"/>
        <end position="358"/>
    </location>
</feature>
<evidence type="ECO:0000259" key="3">
    <source>
        <dbReference type="PROSITE" id="PS50151"/>
    </source>
</evidence>
<dbReference type="PANTHER" id="PTHR14332">
    <property type="entry name" value="DISRUPTED IN SCHIZOPHRENIA 1 PROTEIN"/>
    <property type="match status" value="1"/>
</dbReference>
<feature type="compositionally biased region" description="Polar residues" evidence="2">
    <location>
        <begin position="1228"/>
        <end position="1237"/>
    </location>
</feature>
<reference evidence="4" key="1">
    <citation type="submission" date="2019-03" db="EMBL/GenBank/DDBJ databases">
        <title>Long read genome sequence of the mycoparasitic Pythium oligandrum ATCC 38472 isolated from sugarbeet rhizosphere.</title>
        <authorList>
            <person name="Gaulin E."/>
        </authorList>
    </citation>
    <scope>NUCLEOTIDE SEQUENCE</scope>
    <source>
        <strain evidence="4">ATCC 38472_TT</strain>
    </source>
</reference>
<feature type="compositionally biased region" description="Low complexity" evidence="2">
    <location>
        <begin position="55"/>
        <end position="98"/>
    </location>
</feature>
<feature type="domain" description="UVR" evidence="3">
    <location>
        <begin position="797"/>
        <end position="832"/>
    </location>
</feature>
<dbReference type="OrthoDB" id="79523at2759"/>
<feature type="coiled-coil region" evidence="1">
    <location>
        <begin position="618"/>
        <end position="712"/>
    </location>
</feature>
<feature type="compositionally biased region" description="Polar residues" evidence="2">
    <location>
        <begin position="1252"/>
        <end position="1266"/>
    </location>
</feature>
<feature type="compositionally biased region" description="Basic and acidic residues" evidence="2">
    <location>
        <begin position="191"/>
        <end position="201"/>
    </location>
</feature>
<name>A0A8K1CAH9_PYTOL</name>
<feature type="compositionally biased region" description="Low complexity" evidence="2">
    <location>
        <begin position="14"/>
        <end position="31"/>
    </location>
</feature>
<evidence type="ECO:0000256" key="1">
    <source>
        <dbReference type="SAM" id="Coils"/>
    </source>
</evidence>
<proteinExistence type="predicted"/>
<comment type="caution">
    <text evidence="4">The sequence shown here is derived from an EMBL/GenBank/DDBJ whole genome shotgun (WGS) entry which is preliminary data.</text>
</comment>
<feature type="domain" description="UVR" evidence="3">
    <location>
        <begin position="999"/>
        <end position="1034"/>
    </location>
</feature>
<feature type="region of interest" description="Disordered" evidence="2">
    <location>
        <begin position="1045"/>
        <end position="1064"/>
    </location>
</feature>
<dbReference type="GO" id="GO:0005874">
    <property type="term" value="C:microtubule"/>
    <property type="evidence" value="ECO:0007669"/>
    <property type="project" value="TreeGrafter"/>
</dbReference>
<feature type="coiled-coil region" evidence="1">
    <location>
        <begin position="543"/>
        <end position="570"/>
    </location>
</feature>
<evidence type="ECO:0000256" key="2">
    <source>
        <dbReference type="SAM" id="MobiDB-lite"/>
    </source>
</evidence>
<feature type="compositionally biased region" description="Acidic residues" evidence="2">
    <location>
        <begin position="945"/>
        <end position="964"/>
    </location>
</feature>
<feature type="coiled-coil region" evidence="1">
    <location>
        <begin position="779"/>
        <end position="883"/>
    </location>
</feature>
<dbReference type="InterPro" id="IPR026081">
    <property type="entry name" value="DISC1"/>
</dbReference>
<keyword evidence="1" id="KW-0175">Coiled coil</keyword>
<dbReference type="PANTHER" id="PTHR14332:SF3">
    <property type="entry name" value="DISRUPTED IN SCHIZOPHRENIA 1 PROTEIN"/>
    <property type="match status" value="1"/>
</dbReference>
<feature type="compositionally biased region" description="Polar residues" evidence="2">
    <location>
        <begin position="391"/>
        <end position="403"/>
    </location>
</feature>
<dbReference type="GO" id="GO:0045111">
    <property type="term" value="C:intermediate filament cytoskeleton"/>
    <property type="evidence" value="ECO:0007669"/>
    <property type="project" value="TreeGrafter"/>
</dbReference>
<feature type="region of interest" description="Disordered" evidence="2">
    <location>
        <begin position="1184"/>
        <end position="1320"/>
    </location>
</feature>
<feature type="coiled-coil region" evidence="1">
    <location>
        <begin position="1089"/>
        <end position="1149"/>
    </location>
</feature>